<dbReference type="Proteomes" id="UP000176501">
    <property type="component" value="Unassembled WGS sequence"/>
</dbReference>
<name>A0A1F7W9R6_9BACT</name>
<reference evidence="2 3" key="1">
    <citation type="journal article" date="2016" name="Nat. Commun.">
        <title>Thousands of microbial genomes shed light on interconnected biogeochemical processes in an aquifer system.</title>
        <authorList>
            <person name="Anantharaman K."/>
            <person name="Brown C.T."/>
            <person name="Hug L.A."/>
            <person name="Sharon I."/>
            <person name="Castelle C.J."/>
            <person name="Probst A.J."/>
            <person name="Thomas B.C."/>
            <person name="Singh A."/>
            <person name="Wilkins M.J."/>
            <person name="Karaoz U."/>
            <person name="Brodie E.L."/>
            <person name="Williams K.H."/>
            <person name="Hubbard S.S."/>
            <person name="Banfield J.F."/>
        </authorList>
    </citation>
    <scope>NUCLEOTIDE SEQUENCE [LARGE SCALE GENOMIC DNA]</scope>
</reference>
<gene>
    <name evidence="2" type="ORF">A2304_05520</name>
</gene>
<sequence length="249" mass="28025">MSREGSGIDRRVASSRGTRFREIALLALAMLVVAPKPAEAHDSRSPDNAWAQIRGENTEERAKEIDELERECSVLEARIAKLGAHINEETVQDRNRYQRDPGLKFQERGKLRDAERELRQKEAAIGRLKNGSELGVERMENQKPKLDLSANNLGNEVIAKYYDTYKVGWKDHAIYFDVQDGTPDGARAMIRVGPEFTDADFYFEDGGKDLRIVFTTVTGGHKTLLLDDGYYGGFFESSKSGKPIPTEIE</sequence>
<proteinExistence type="predicted"/>
<evidence type="ECO:0000313" key="3">
    <source>
        <dbReference type="Proteomes" id="UP000176501"/>
    </source>
</evidence>
<protein>
    <submittedName>
        <fullName evidence="2">Uncharacterized protein</fullName>
    </submittedName>
</protein>
<organism evidence="2 3">
    <name type="scientific">Candidatus Uhrbacteria bacterium RIFOXYB2_FULL_57_15</name>
    <dbReference type="NCBI Taxonomy" id="1802422"/>
    <lineage>
        <taxon>Bacteria</taxon>
        <taxon>Candidatus Uhriibacteriota</taxon>
    </lineage>
</organism>
<dbReference type="AlphaFoldDB" id="A0A1F7W9R6"/>
<evidence type="ECO:0000313" key="2">
    <source>
        <dbReference type="EMBL" id="OGL99563.1"/>
    </source>
</evidence>
<comment type="caution">
    <text evidence="2">The sequence shown here is derived from an EMBL/GenBank/DDBJ whole genome shotgun (WGS) entry which is preliminary data.</text>
</comment>
<feature type="region of interest" description="Disordered" evidence="1">
    <location>
        <begin position="37"/>
        <end position="64"/>
    </location>
</feature>
<accession>A0A1F7W9R6</accession>
<evidence type="ECO:0000256" key="1">
    <source>
        <dbReference type="SAM" id="MobiDB-lite"/>
    </source>
</evidence>
<dbReference type="EMBL" id="MGFE01000002">
    <property type="protein sequence ID" value="OGL99563.1"/>
    <property type="molecule type" value="Genomic_DNA"/>
</dbReference>